<comment type="caution">
    <text evidence="1">The sequence shown here is derived from an EMBL/GenBank/DDBJ whole genome shotgun (WGS) entry which is preliminary data.</text>
</comment>
<reference evidence="1 2" key="1">
    <citation type="submission" date="2020-08" db="EMBL/GenBank/DDBJ databases">
        <title>Sequencing the genomes of 1000 actinobacteria strains.</title>
        <authorList>
            <person name="Klenk H.-P."/>
        </authorList>
    </citation>
    <scope>NUCLEOTIDE SEQUENCE [LARGE SCALE GENOMIC DNA]</scope>
    <source>
        <strain evidence="1 2">DSM 20419</strain>
    </source>
</reference>
<sequence length="207" mass="21193">MPAEAYISSNAWDEVQEMLWVLWNRDLRNVVIKEGGIKIMNGGALVGTVGMIGETVGLGYQYDGAVTSAAAVAAIHKATLEGHTTDLASQLGSINYLNEQKNLHAATLAAHGSELSSQAGSIGYLAGIATGHSGQISTLQSQMSGVQSGVSSLQGALGALQSTVGGMPDYGSIISTLVGKVSFLEGKVQHIENYLSGGGTGPFNPGS</sequence>
<dbReference type="Gene3D" id="1.20.5.340">
    <property type="match status" value="1"/>
</dbReference>
<accession>A0A7W4YFE0</accession>
<proteinExistence type="predicted"/>
<gene>
    <name evidence="1" type="ORF">FHX72_000892</name>
</gene>
<dbReference type="AlphaFoldDB" id="A0A7W4YFE0"/>
<dbReference type="Proteomes" id="UP000545286">
    <property type="component" value="Unassembled WGS sequence"/>
</dbReference>
<dbReference type="EMBL" id="JACHWJ010000001">
    <property type="protein sequence ID" value="MBB2956780.1"/>
    <property type="molecule type" value="Genomic_DNA"/>
</dbReference>
<keyword evidence="2" id="KW-1185">Reference proteome</keyword>
<evidence type="ECO:0000313" key="1">
    <source>
        <dbReference type="EMBL" id="MBB2956780.1"/>
    </source>
</evidence>
<dbReference type="RefSeq" id="WP_183623198.1">
    <property type="nucleotide sequence ID" value="NZ_JACHWJ010000001.1"/>
</dbReference>
<evidence type="ECO:0000313" key="2">
    <source>
        <dbReference type="Proteomes" id="UP000545286"/>
    </source>
</evidence>
<organism evidence="1 2">
    <name type="scientific">Pseudoclavibacter helvolus</name>
    <dbReference type="NCBI Taxonomy" id="255205"/>
    <lineage>
        <taxon>Bacteria</taxon>
        <taxon>Bacillati</taxon>
        <taxon>Actinomycetota</taxon>
        <taxon>Actinomycetes</taxon>
        <taxon>Micrococcales</taxon>
        <taxon>Microbacteriaceae</taxon>
        <taxon>Pseudoclavibacter</taxon>
    </lineage>
</organism>
<name>A0A7W4YFE0_9MICO</name>
<protein>
    <submittedName>
        <fullName evidence="1">Uncharacterized protein</fullName>
    </submittedName>
</protein>